<protein>
    <submittedName>
        <fullName evidence="1">26S proteasome non-ATPase regulatory subunit 6</fullName>
    </submittedName>
</protein>
<proteinExistence type="evidence at transcript level"/>
<dbReference type="InterPro" id="IPR019585">
    <property type="entry name" value="Rpn7/CSN1"/>
</dbReference>
<gene>
    <name evidence="1" type="ORF">ACCB11086</name>
</gene>
<dbReference type="GO" id="GO:0005838">
    <property type="term" value="C:proteasome regulatory particle"/>
    <property type="evidence" value="ECO:0007669"/>
    <property type="project" value="TreeGrafter"/>
</dbReference>
<accession>V9IJ90</accession>
<dbReference type="PANTHER" id="PTHR14145">
    <property type="entry name" value="26S PROTESOME SUBUNIT 6"/>
    <property type="match status" value="1"/>
</dbReference>
<dbReference type="EMBL" id="JR049865">
    <property type="protein sequence ID" value="AEY61105.1"/>
    <property type="molecule type" value="mRNA"/>
</dbReference>
<organism evidence="1">
    <name type="scientific">Apis cerana</name>
    <name type="common">Indian honeybee</name>
    <dbReference type="NCBI Taxonomy" id="7461"/>
    <lineage>
        <taxon>Eukaryota</taxon>
        <taxon>Metazoa</taxon>
        <taxon>Ecdysozoa</taxon>
        <taxon>Arthropoda</taxon>
        <taxon>Hexapoda</taxon>
        <taxon>Insecta</taxon>
        <taxon>Pterygota</taxon>
        <taxon>Neoptera</taxon>
        <taxon>Endopterygota</taxon>
        <taxon>Hymenoptera</taxon>
        <taxon>Apocrita</taxon>
        <taxon>Aculeata</taxon>
        <taxon>Apoidea</taxon>
        <taxon>Anthophila</taxon>
        <taxon>Apidae</taxon>
        <taxon>Apis</taxon>
    </lineage>
</organism>
<reference evidence="1" key="1">
    <citation type="submission" date="2011-11" db="EMBL/GenBank/DDBJ databases">
        <title>Decoding the brain transcriptome of the Eastern honeybee (Apis cerana) based on pyrosequencing.</title>
        <authorList>
            <person name="Sun L."/>
            <person name="Zheng H."/>
            <person name="Wang Y."/>
            <person name="Xie X."/>
            <person name="Zhu Y."/>
            <person name="Gu W."/>
            <person name="Wang S."/>
        </authorList>
    </citation>
    <scope>NUCLEOTIDE SEQUENCE</scope>
    <source>
        <tissue evidence="1">Brain</tissue>
    </source>
</reference>
<dbReference type="GO" id="GO:0043161">
    <property type="term" value="P:proteasome-mediated ubiquitin-dependent protein catabolic process"/>
    <property type="evidence" value="ECO:0007669"/>
    <property type="project" value="TreeGrafter"/>
</dbReference>
<evidence type="ECO:0000313" key="1">
    <source>
        <dbReference type="EMBL" id="AEY61105.1"/>
    </source>
</evidence>
<dbReference type="AlphaFoldDB" id="V9IJ90"/>
<name>V9IJ90_APICE</name>
<keyword evidence="1" id="KW-0647">Proteasome</keyword>
<sequence>MPLENLEEEGLEKNPNLELAQTKFLLSLPEHKDDPYLKNKLLDAIKAENMAPFYEEVCKDLNWPVDDTLLTSMKTKNMEQLKELDAAIEDAEKNLVKWK</sequence>
<dbReference type="PANTHER" id="PTHR14145:SF1">
    <property type="entry name" value="26S PROTEASOME NON-ATPASE REGULATORY SUBUNIT 6"/>
    <property type="match status" value="1"/>
</dbReference>